<dbReference type="Pfam" id="PF20118">
    <property type="entry name" value="DUF6508"/>
    <property type="match status" value="1"/>
</dbReference>
<accession>A0ABY4WDF3</accession>
<dbReference type="InterPro" id="IPR045425">
    <property type="entry name" value="DUF6508"/>
</dbReference>
<evidence type="ECO:0000313" key="2">
    <source>
        <dbReference type="Proteomes" id="UP001056500"/>
    </source>
</evidence>
<name>A0ABY4WDF3_9BACL</name>
<protein>
    <submittedName>
        <fullName evidence="1">DUF6508 domain-containing protein</fullName>
    </submittedName>
</protein>
<gene>
    <name evidence="1" type="ORF">NDK47_22075</name>
</gene>
<dbReference type="RefSeq" id="WP_251871895.1">
    <property type="nucleotide sequence ID" value="NZ_CP098755.1"/>
</dbReference>
<dbReference type="EMBL" id="CP098755">
    <property type="protein sequence ID" value="USG64784.1"/>
    <property type="molecule type" value="Genomic_DNA"/>
</dbReference>
<proteinExistence type="predicted"/>
<organism evidence="1 2">
    <name type="scientific">Brevibacillus ruminantium</name>
    <dbReference type="NCBI Taxonomy" id="2950604"/>
    <lineage>
        <taxon>Bacteria</taxon>
        <taxon>Bacillati</taxon>
        <taxon>Bacillota</taxon>
        <taxon>Bacilli</taxon>
        <taxon>Bacillales</taxon>
        <taxon>Paenibacillaceae</taxon>
        <taxon>Brevibacillus</taxon>
    </lineage>
</organism>
<evidence type="ECO:0000313" key="1">
    <source>
        <dbReference type="EMBL" id="USG64784.1"/>
    </source>
</evidence>
<dbReference type="Proteomes" id="UP001056500">
    <property type="component" value="Chromosome"/>
</dbReference>
<keyword evidence="2" id="KW-1185">Reference proteome</keyword>
<reference evidence="1" key="1">
    <citation type="submission" date="2022-06" db="EMBL/GenBank/DDBJ databases">
        <title>Genome sequencing of Brevibacillus sp. BB3-R1.</title>
        <authorList>
            <person name="Heo J."/>
            <person name="Lee D."/>
            <person name="Won M."/>
            <person name="Han B.-H."/>
            <person name="Hong S.-B."/>
            <person name="Kwon S.-W."/>
        </authorList>
    </citation>
    <scope>NUCLEOTIDE SEQUENCE</scope>
    <source>
        <strain evidence="1">BB3-R1</strain>
    </source>
</reference>
<sequence length="130" mass="15321">MKQDLHDYSRFAELCLYIPYFESNNIKYTVSKQFSFDPFNYEDTAKEFVSKLYETNMIISFDWGKWQAECSEYLQNAALIQNVDLITIRKLFTTIIRADRFTAGTYAEMIEKGIILALLKRLEELLDDLA</sequence>